<accession>A0A1H2Y023</accession>
<evidence type="ECO:0000256" key="3">
    <source>
        <dbReference type="ARBA" id="ARBA00009370"/>
    </source>
</evidence>
<keyword evidence="10" id="KW-1185">Reference proteome</keyword>
<dbReference type="InterPro" id="IPR000223">
    <property type="entry name" value="Pept_S26A_signal_pept_1"/>
</dbReference>
<dbReference type="GO" id="GO:0009003">
    <property type="term" value="F:signal peptidase activity"/>
    <property type="evidence" value="ECO:0007669"/>
    <property type="project" value="UniProtKB-EC"/>
</dbReference>
<evidence type="ECO:0000313" key="9">
    <source>
        <dbReference type="EMBL" id="SDW98168.1"/>
    </source>
</evidence>
<feature type="active site" evidence="6">
    <location>
        <position position="79"/>
    </location>
</feature>
<dbReference type="AlphaFoldDB" id="A0A1H2Y023"/>
<dbReference type="CDD" id="cd06530">
    <property type="entry name" value="S26_SPase_I"/>
    <property type="match status" value="1"/>
</dbReference>
<dbReference type="PRINTS" id="PR00727">
    <property type="entry name" value="LEADERPTASE"/>
</dbReference>
<sequence>MGKWLRKNGVTTVLLIIILLLLVVRKFILAPYIVHGHSMLPLLNTDERILVNTWVYNVDKPRYGDVIVFRATEKEKYIKRVIGLPGDTVEIKEGKVYRNGRKIKEPYLVGRIIGAAPPVKVLPDHLYVLGDNRNNSKDSRQLGLISMREVVGRADWVLTPLDRFGELANN</sequence>
<gene>
    <name evidence="9" type="ORF">SAMN05444487_108105</name>
</gene>
<dbReference type="SUPFAM" id="SSF51306">
    <property type="entry name" value="LexA/Signal peptidase"/>
    <property type="match status" value="1"/>
</dbReference>
<proteinExistence type="inferred from homology"/>
<dbReference type="PROSITE" id="PS00761">
    <property type="entry name" value="SPASE_I_3"/>
    <property type="match status" value="1"/>
</dbReference>
<dbReference type="EMBL" id="FNNQ01000008">
    <property type="protein sequence ID" value="SDW98168.1"/>
    <property type="molecule type" value="Genomic_DNA"/>
</dbReference>
<dbReference type="STRING" id="1048340.SAMN05444487_108105"/>
<evidence type="ECO:0000259" key="8">
    <source>
        <dbReference type="Pfam" id="PF10502"/>
    </source>
</evidence>
<dbReference type="PROSITE" id="PS00760">
    <property type="entry name" value="SPASE_I_2"/>
    <property type="match status" value="1"/>
</dbReference>
<protein>
    <recommendedName>
        <fullName evidence="4 7">Signal peptidase I</fullName>
        <ecNumber evidence="4 7">3.4.21.89</ecNumber>
    </recommendedName>
</protein>
<reference evidence="9 10" key="1">
    <citation type="submission" date="2016-10" db="EMBL/GenBank/DDBJ databases">
        <authorList>
            <person name="de Groot N.N."/>
        </authorList>
    </citation>
    <scope>NUCLEOTIDE SEQUENCE [LARGE SCALE GENOMIC DNA]</scope>
    <source>
        <strain evidence="9 10">DSM 45610</strain>
    </source>
</reference>
<dbReference type="PANTHER" id="PTHR43390:SF1">
    <property type="entry name" value="CHLOROPLAST PROCESSING PEPTIDASE"/>
    <property type="match status" value="1"/>
</dbReference>
<evidence type="ECO:0000256" key="2">
    <source>
        <dbReference type="ARBA" id="ARBA00004401"/>
    </source>
</evidence>
<dbReference type="RefSeq" id="WP_177167981.1">
    <property type="nucleotide sequence ID" value="NZ_FNNQ01000008.1"/>
</dbReference>
<keyword evidence="7" id="KW-0645">Protease</keyword>
<dbReference type="GO" id="GO:0005886">
    <property type="term" value="C:plasma membrane"/>
    <property type="evidence" value="ECO:0007669"/>
    <property type="project" value="UniProtKB-SubCell"/>
</dbReference>
<dbReference type="Pfam" id="PF10502">
    <property type="entry name" value="Peptidase_S26"/>
    <property type="match status" value="1"/>
</dbReference>
<feature type="domain" description="Peptidase S26" evidence="8">
    <location>
        <begin position="12"/>
        <end position="157"/>
    </location>
</feature>
<keyword evidence="5 7" id="KW-0378">Hydrolase</keyword>
<organism evidence="9 10">
    <name type="scientific">Marininema mesophilum</name>
    <dbReference type="NCBI Taxonomy" id="1048340"/>
    <lineage>
        <taxon>Bacteria</taxon>
        <taxon>Bacillati</taxon>
        <taxon>Bacillota</taxon>
        <taxon>Bacilli</taxon>
        <taxon>Bacillales</taxon>
        <taxon>Thermoactinomycetaceae</taxon>
        <taxon>Marininema</taxon>
    </lineage>
</organism>
<comment type="similarity">
    <text evidence="3 7">Belongs to the peptidase S26 family.</text>
</comment>
<dbReference type="NCBIfam" id="TIGR02227">
    <property type="entry name" value="sigpep_I_bact"/>
    <property type="match status" value="1"/>
</dbReference>
<evidence type="ECO:0000256" key="5">
    <source>
        <dbReference type="ARBA" id="ARBA00022801"/>
    </source>
</evidence>
<feature type="active site" evidence="6">
    <location>
        <position position="38"/>
    </location>
</feature>
<dbReference type="InterPro" id="IPR019758">
    <property type="entry name" value="Pept_S26A_signal_pept_1_CS"/>
</dbReference>
<dbReference type="GO" id="GO:0004252">
    <property type="term" value="F:serine-type endopeptidase activity"/>
    <property type="evidence" value="ECO:0007669"/>
    <property type="project" value="InterPro"/>
</dbReference>
<dbReference type="Gene3D" id="2.10.109.10">
    <property type="entry name" value="Umud Fragment, subunit A"/>
    <property type="match status" value="1"/>
</dbReference>
<dbReference type="InterPro" id="IPR019533">
    <property type="entry name" value="Peptidase_S26"/>
</dbReference>
<dbReference type="InterPro" id="IPR036286">
    <property type="entry name" value="LexA/Signal_pep-like_sf"/>
</dbReference>
<dbReference type="InterPro" id="IPR019757">
    <property type="entry name" value="Pept_S26A_signal_pept_1_Lys-AS"/>
</dbReference>
<dbReference type="Proteomes" id="UP000198534">
    <property type="component" value="Unassembled WGS sequence"/>
</dbReference>
<comment type="catalytic activity">
    <reaction evidence="1 7">
        <text>Cleavage of hydrophobic, N-terminal signal or leader sequences from secreted and periplasmic proteins.</text>
        <dbReference type="EC" id="3.4.21.89"/>
    </reaction>
</comment>
<dbReference type="GO" id="GO:0006465">
    <property type="term" value="P:signal peptide processing"/>
    <property type="evidence" value="ECO:0007669"/>
    <property type="project" value="InterPro"/>
</dbReference>
<evidence type="ECO:0000256" key="1">
    <source>
        <dbReference type="ARBA" id="ARBA00000677"/>
    </source>
</evidence>
<evidence type="ECO:0000256" key="4">
    <source>
        <dbReference type="ARBA" id="ARBA00013208"/>
    </source>
</evidence>
<dbReference type="PANTHER" id="PTHR43390">
    <property type="entry name" value="SIGNAL PEPTIDASE I"/>
    <property type="match status" value="1"/>
</dbReference>
<dbReference type="EC" id="3.4.21.89" evidence="4 7"/>
<evidence type="ECO:0000313" key="10">
    <source>
        <dbReference type="Proteomes" id="UP000198534"/>
    </source>
</evidence>
<comment type="subcellular location">
    <subcellularLocation>
        <location evidence="2">Cell membrane</location>
        <topology evidence="2">Single-pass type II membrane protein</topology>
    </subcellularLocation>
    <subcellularLocation>
        <location evidence="7">Membrane</location>
        <topology evidence="7">Single-pass type II membrane protein</topology>
    </subcellularLocation>
</comment>
<name>A0A1H2Y023_9BACL</name>
<evidence type="ECO:0000256" key="7">
    <source>
        <dbReference type="RuleBase" id="RU362042"/>
    </source>
</evidence>
<evidence type="ECO:0000256" key="6">
    <source>
        <dbReference type="PIRSR" id="PIRSR600223-1"/>
    </source>
</evidence>